<keyword evidence="3" id="KW-1185">Reference proteome</keyword>
<dbReference type="KEGG" id="salf:SMD44_05085"/>
<reference evidence="2 3" key="1">
    <citation type="submission" date="2017-05" db="EMBL/GenBank/DDBJ databases">
        <title>Streptomyces alboflavus Genome sequencing and assembly.</title>
        <authorList>
            <person name="Wang Y."/>
            <person name="Du B."/>
            <person name="Ding Y."/>
            <person name="Liu H."/>
            <person name="Hou Q."/>
            <person name="Liu K."/>
            <person name="Wang C."/>
            <person name="Yao L."/>
        </authorList>
    </citation>
    <scope>NUCLEOTIDE SEQUENCE [LARGE SCALE GENOMIC DNA]</scope>
    <source>
        <strain evidence="2 3">MDJK44</strain>
    </source>
</reference>
<sequence length="310" mass="32463">MAPPLSPTAFRNAIEGEGVDVVGVGNWTRHNRNHKGPWGPLHGVMIHHTVTSGTAHSVALCRAGHSALPGPLCHGVIDKSGRVHLVGYGRANHAGLGDDDVLAAVTAERPLPADNEANTDGNRYFYGFECVNMGDGLDPWPEVQVEAIARAAAGICRKHGWGAESVIGHLEWQPGKVDPRGPIGKKGGPPLTMAKIRALVAELLDDDTPKPPKPPAKVVDLSRLVAAARKDPAKIGTPISYAGARIVEDALAAEGLLAKKYVDGHFGSTTVAAYRAWQRQCGYSGAAADGIPGRDSLAALGRAHGFTVIA</sequence>
<dbReference type="Gene3D" id="1.10.101.10">
    <property type="entry name" value="PGBD-like superfamily/PGBD"/>
    <property type="match status" value="1"/>
</dbReference>
<evidence type="ECO:0000313" key="3">
    <source>
        <dbReference type="Proteomes" id="UP000195880"/>
    </source>
</evidence>
<evidence type="ECO:0000259" key="1">
    <source>
        <dbReference type="SMART" id="SM00644"/>
    </source>
</evidence>
<feature type="domain" description="N-acetylmuramoyl-L-alanine amidase" evidence="1">
    <location>
        <begin position="27"/>
        <end position="180"/>
    </location>
</feature>
<dbReference type="InterPro" id="IPR036505">
    <property type="entry name" value="Amidase/PGRP_sf"/>
</dbReference>
<dbReference type="OrthoDB" id="5178799at2"/>
<dbReference type="EMBL" id="CP021748">
    <property type="protein sequence ID" value="ARX85621.1"/>
    <property type="molecule type" value="Genomic_DNA"/>
</dbReference>
<dbReference type="SMART" id="SM00644">
    <property type="entry name" value="Ami_2"/>
    <property type="match status" value="1"/>
</dbReference>
<dbReference type="SUPFAM" id="SSF47090">
    <property type="entry name" value="PGBD-like"/>
    <property type="match status" value="1"/>
</dbReference>
<dbReference type="AlphaFoldDB" id="A0A1Z1WGQ2"/>
<dbReference type="InterPro" id="IPR036365">
    <property type="entry name" value="PGBD-like_sf"/>
</dbReference>
<dbReference type="InterPro" id="IPR002502">
    <property type="entry name" value="Amidase_domain"/>
</dbReference>
<dbReference type="CDD" id="cd06583">
    <property type="entry name" value="PGRP"/>
    <property type="match status" value="1"/>
</dbReference>
<dbReference type="SUPFAM" id="SSF55846">
    <property type="entry name" value="N-acetylmuramoyl-L-alanine amidase-like"/>
    <property type="match status" value="1"/>
</dbReference>
<protein>
    <submittedName>
        <fullName evidence="2">Negative regulator of beta-lactamase</fullName>
    </submittedName>
</protein>
<accession>A0A1Z1WGQ2</accession>
<organism evidence="2 3">
    <name type="scientific">Streptomyces alboflavus</name>
    <dbReference type="NCBI Taxonomy" id="67267"/>
    <lineage>
        <taxon>Bacteria</taxon>
        <taxon>Bacillati</taxon>
        <taxon>Actinomycetota</taxon>
        <taxon>Actinomycetes</taxon>
        <taxon>Kitasatosporales</taxon>
        <taxon>Streptomycetaceae</taxon>
        <taxon>Streptomyces</taxon>
    </lineage>
</organism>
<dbReference type="InterPro" id="IPR036366">
    <property type="entry name" value="PGBDSf"/>
</dbReference>
<proteinExistence type="predicted"/>
<gene>
    <name evidence="2" type="ORF">SMD44_05085</name>
</gene>
<dbReference type="Proteomes" id="UP000195880">
    <property type="component" value="Chromosome"/>
</dbReference>
<name>A0A1Z1WGQ2_9ACTN</name>
<evidence type="ECO:0000313" key="2">
    <source>
        <dbReference type="EMBL" id="ARX85621.1"/>
    </source>
</evidence>
<dbReference type="Pfam" id="PF01510">
    <property type="entry name" value="Amidase_2"/>
    <property type="match status" value="1"/>
</dbReference>
<dbReference type="RefSeq" id="WP_087885404.1">
    <property type="nucleotide sequence ID" value="NZ_CP021748.1"/>
</dbReference>
<dbReference type="Gene3D" id="3.40.80.10">
    <property type="entry name" value="Peptidoglycan recognition protein-like"/>
    <property type="match status" value="1"/>
</dbReference>
<dbReference type="GO" id="GO:0009253">
    <property type="term" value="P:peptidoglycan catabolic process"/>
    <property type="evidence" value="ECO:0007669"/>
    <property type="project" value="InterPro"/>
</dbReference>
<dbReference type="GO" id="GO:0008745">
    <property type="term" value="F:N-acetylmuramoyl-L-alanine amidase activity"/>
    <property type="evidence" value="ECO:0007669"/>
    <property type="project" value="InterPro"/>
</dbReference>